<keyword evidence="3" id="KW-1185">Reference proteome</keyword>
<gene>
    <name evidence="2" type="ORF">SVUK_LOCUS6890</name>
</gene>
<keyword evidence="1" id="KW-0812">Transmembrane</keyword>
<dbReference type="PANTHER" id="PTHR47023">
    <property type="entry name" value="SEX PEPTIDE RECEPTOR"/>
    <property type="match status" value="1"/>
</dbReference>
<dbReference type="Proteomes" id="UP000270094">
    <property type="component" value="Unassembled WGS sequence"/>
</dbReference>
<name>A0A3P7KXC9_STRVU</name>
<organism evidence="2 3">
    <name type="scientific">Strongylus vulgaris</name>
    <name type="common">Blood worm</name>
    <dbReference type="NCBI Taxonomy" id="40348"/>
    <lineage>
        <taxon>Eukaryota</taxon>
        <taxon>Metazoa</taxon>
        <taxon>Ecdysozoa</taxon>
        <taxon>Nematoda</taxon>
        <taxon>Chromadorea</taxon>
        <taxon>Rhabditida</taxon>
        <taxon>Rhabditina</taxon>
        <taxon>Rhabditomorpha</taxon>
        <taxon>Strongyloidea</taxon>
        <taxon>Strongylidae</taxon>
        <taxon>Strongylus</taxon>
    </lineage>
</organism>
<keyword evidence="1" id="KW-0472">Membrane</keyword>
<dbReference type="EMBL" id="UYYB01022589">
    <property type="protein sequence ID" value="VDM71892.1"/>
    <property type="molecule type" value="Genomic_DNA"/>
</dbReference>
<proteinExistence type="predicted"/>
<reference evidence="2 3" key="1">
    <citation type="submission" date="2018-11" db="EMBL/GenBank/DDBJ databases">
        <authorList>
            <consortium name="Pathogen Informatics"/>
        </authorList>
    </citation>
    <scope>NUCLEOTIDE SEQUENCE [LARGE SCALE GENOMIC DNA]</scope>
</reference>
<dbReference type="AlphaFoldDB" id="A0A3P7KXC9"/>
<accession>A0A3P7KXC9</accession>
<evidence type="ECO:0000256" key="1">
    <source>
        <dbReference type="SAM" id="Phobius"/>
    </source>
</evidence>
<dbReference type="PANTHER" id="PTHR47023:SF3">
    <property type="entry name" value="G-PROTEIN COUPLED RECEPTORS FAMILY 1 PROFILE DOMAIN-CONTAINING PROTEIN"/>
    <property type="match status" value="1"/>
</dbReference>
<evidence type="ECO:0000313" key="3">
    <source>
        <dbReference type="Proteomes" id="UP000270094"/>
    </source>
</evidence>
<feature type="transmembrane region" description="Helical" evidence="1">
    <location>
        <begin position="44"/>
        <end position="64"/>
    </location>
</feature>
<dbReference type="SUPFAM" id="SSF81321">
    <property type="entry name" value="Family A G protein-coupled receptor-like"/>
    <property type="match status" value="1"/>
</dbReference>
<keyword evidence="1" id="KW-1133">Transmembrane helix</keyword>
<dbReference type="InterPro" id="IPR053071">
    <property type="entry name" value="GPCR1-related_rcpt"/>
</dbReference>
<evidence type="ECO:0008006" key="4">
    <source>
        <dbReference type="Google" id="ProtNLM"/>
    </source>
</evidence>
<sequence>MLTVIIALFLLARAPSTILIILVKLSDILPLGSLEFAHSAYTRSFANIILITLHPISFAIYIFMSRRFRVSLRRLLGLRWLASDEDFNASSVRNSQLKAQTTKSSFALSTCKKGKKVVYLRNAARVALPFPEKLFTLSLPSTP</sequence>
<evidence type="ECO:0000313" key="2">
    <source>
        <dbReference type="EMBL" id="VDM71892.1"/>
    </source>
</evidence>
<dbReference type="Gene3D" id="1.20.1070.10">
    <property type="entry name" value="Rhodopsin 7-helix transmembrane proteins"/>
    <property type="match status" value="1"/>
</dbReference>
<protein>
    <recommendedName>
        <fullName evidence="4">G-protein coupled receptors family 1 profile domain-containing protein</fullName>
    </recommendedName>
</protein>
<dbReference type="OrthoDB" id="5871210at2759"/>